<dbReference type="EMBL" id="LKHV02000001">
    <property type="protein sequence ID" value="MCS5708281.1"/>
    <property type="molecule type" value="Genomic_DNA"/>
</dbReference>
<keyword evidence="9 15" id="KW-0540">Nuclease</keyword>
<comment type="cofactor">
    <cofactor evidence="15">
        <name>Mg(2+)</name>
        <dbReference type="ChEBI" id="CHEBI:18420"/>
    </cofactor>
</comment>
<sequence length="223" mass="25384">MKSISSLQKQIQYSFENQKLLLQALTHKSANSKHNERLEYLGDAILNFIIADLLYLRFPHAKEGELTRRRANLVNGRALGEKARHFDLGEYLQLGTGEKLSGGFRRESILANCFEAILGALYLDGGYLVCREKIEIWFADDIENELKTAPEKDAKTVLQEWLQAQQKSLPVYQVINIEGPQHEQIFNVQLCVEGLDNPIVASGESRRIAEQRAAKIFLEQVKK</sequence>
<feature type="active site" evidence="15">
    <location>
        <position position="43"/>
    </location>
</feature>
<dbReference type="Proteomes" id="UP000051494">
    <property type="component" value="Unassembled WGS sequence"/>
</dbReference>
<dbReference type="Pfam" id="PF14622">
    <property type="entry name" value="Ribonucleas_3_3"/>
    <property type="match status" value="1"/>
</dbReference>
<dbReference type="InterPro" id="IPR036389">
    <property type="entry name" value="RNase_III_sf"/>
</dbReference>
<dbReference type="FunFam" id="1.10.1520.10:FF:000001">
    <property type="entry name" value="Ribonuclease 3"/>
    <property type="match status" value="1"/>
</dbReference>
<evidence type="ECO:0000256" key="7">
    <source>
        <dbReference type="ARBA" id="ARBA00022664"/>
    </source>
</evidence>
<dbReference type="GO" id="GO:0019843">
    <property type="term" value="F:rRNA binding"/>
    <property type="evidence" value="ECO:0007669"/>
    <property type="project" value="UniProtKB-KW"/>
</dbReference>
<dbReference type="PANTHER" id="PTHR11207:SF0">
    <property type="entry name" value="RIBONUCLEASE 3"/>
    <property type="match status" value="1"/>
</dbReference>
<feature type="domain" description="RNase III" evidence="17">
    <location>
        <begin position="4"/>
        <end position="126"/>
    </location>
</feature>
<evidence type="ECO:0000313" key="20">
    <source>
        <dbReference type="Proteomes" id="UP000051494"/>
    </source>
</evidence>
<evidence type="ECO:0000259" key="16">
    <source>
        <dbReference type="PROSITE" id="PS50137"/>
    </source>
</evidence>
<dbReference type="PROSITE" id="PS50142">
    <property type="entry name" value="RNASE_3_2"/>
    <property type="match status" value="1"/>
</dbReference>
<evidence type="ECO:0000313" key="19">
    <source>
        <dbReference type="EMBL" id="MCS5708281.1"/>
    </source>
</evidence>
<evidence type="ECO:0000256" key="6">
    <source>
        <dbReference type="ARBA" id="ARBA00022552"/>
    </source>
</evidence>
<dbReference type="CDD" id="cd10845">
    <property type="entry name" value="DSRM_RNAse_III_family"/>
    <property type="match status" value="1"/>
</dbReference>
<comment type="subunit">
    <text evidence="4 15">Homodimer.</text>
</comment>
<dbReference type="PANTHER" id="PTHR11207">
    <property type="entry name" value="RIBONUCLEASE III"/>
    <property type="match status" value="1"/>
</dbReference>
<keyword evidence="5 15" id="KW-0963">Cytoplasm</keyword>
<dbReference type="GO" id="GO:0004525">
    <property type="term" value="F:ribonuclease III activity"/>
    <property type="evidence" value="ECO:0007669"/>
    <property type="project" value="UniProtKB-UniRule"/>
</dbReference>
<dbReference type="InterPro" id="IPR011907">
    <property type="entry name" value="RNase_III"/>
</dbReference>
<comment type="caution">
    <text evidence="18">The sequence shown here is derived from an EMBL/GenBank/DDBJ whole genome shotgun (WGS) entry which is preliminary data.</text>
</comment>
<keyword evidence="6 15" id="KW-0698">rRNA processing</keyword>
<dbReference type="Gene3D" id="3.30.160.20">
    <property type="match status" value="1"/>
</dbReference>
<dbReference type="InterPro" id="IPR014720">
    <property type="entry name" value="dsRBD_dom"/>
</dbReference>
<keyword evidence="10 15" id="KW-0479">Metal-binding</keyword>
<dbReference type="SMART" id="SM00535">
    <property type="entry name" value="RIBOc"/>
    <property type="match status" value="1"/>
</dbReference>
<dbReference type="GO" id="GO:0005737">
    <property type="term" value="C:cytoplasm"/>
    <property type="evidence" value="ECO:0007669"/>
    <property type="project" value="UniProtKB-SubCell"/>
</dbReference>
<dbReference type="GO" id="GO:0008033">
    <property type="term" value="P:tRNA processing"/>
    <property type="evidence" value="ECO:0007669"/>
    <property type="project" value="UniProtKB-KW"/>
</dbReference>
<keyword evidence="13 15" id="KW-0460">Magnesium</keyword>
<feature type="binding site" evidence="15">
    <location>
        <position position="115"/>
    </location>
    <ligand>
        <name>Mg(2+)</name>
        <dbReference type="ChEBI" id="CHEBI:18420"/>
    </ligand>
</feature>
<dbReference type="PATRIC" id="fig|1590042.3.peg.379"/>
<keyword evidence="11 15" id="KW-0255">Endonuclease</keyword>
<dbReference type="SMART" id="SM00358">
    <property type="entry name" value="DSRM"/>
    <property type="match status" value="1"/>
</dbReference>
<evidence type="ECO:0000256" key="12">
    <source>
        <dbReference type="ARBA" id="ARBA00022801"/>
    </source>
</evidence>
<dbReference type="SUPFAM" id="SSF69065">
    <property type="entry name" value="RNase III domain-like"/>
    <property type="match status" value="1"/>
</dbReference>
<dbReference type="FunFam" id="3.30.160.20:FF:000003">
    <property type="entry name" value="Ribonuclease 3"/>
    <property type="match status" value="1"/>
</dbReference>
<evidence type="ECO:0000256" key="10">
    <source>
        <dbReference type="ARBA" id="ARBA00022723"/>
    </source>
</evidence>
<dbReference type="GO" id="GO:0006397">
    <property type="term" value="P:mRNA processing"/>
    <property type="evidence" value="ECO:0007669"/>
    <property type="project" value="UniProtKB-UniRule"/>
</dbReference>
<dbReference type="GO" id="GO:0042802">
    <property type="term" value="F:identical protein binding"/>
    <property type="evidence" value="ECO:0007669"/>
    <property type="project" value="UniProtKB-ARBA"/>
</dbReference>
<feature type="binding site" evidence="15">
    <location>
        <position position="39"/>
    </location>
    <ligand>
        <name>Mg(2+)</name>
        <dbReference type="ChEBI" id="CHEBI:18420"/>
    </ligand>
</feature>
<comment type="function">
    <text evidence="15">Digests double-stranded RNA. Involved in the processing of primary rRNA transcript to yield the immediate precursors to the large and small rRNAs (23S and 16S). Processes some mRNAs, and tRNAs when they are encoded in the rRNA operon. Processes pre-crRNA and tracrRNA of type II CRISPR loci if present in the organism.</text>
</comment>
<evidence type="ECO:0000256" key="5">
    <source>
        <dbReference type="ARBA" id="ARBA00022490"/>
    </source>
</evidence>
<keyword evidence="8 15" id="KW-0819">tRNA processing</keyword>
<dbReference type="InterPro" id="IPR000999">
    <property type="entry name" value="RNase_III_dom"/>
</dbReference>
<keyword evidence="20" id="KW-1185">Reference proteome</keyword>
<evidence type="ECO:0000256" key="11">
    <source>
        <dbReference type="ARBA" id="ARBA00022759"/>
    </source>
</evidence>
<evidence type="ECO:0000256" key="1">
    <source>
        <dbReference type="ARBA" id="ARBA00000109"/>
    </source>
</evidence>
<dbReference type="SUPFAM" id="SSF54768">
    <property type="entry name" value="dsRNA-binding domain-like"/>
    <property type="match status" value="1"/>
</dbReference>
<feature type="active site" evidence="15">
    <location>
        <position position="115"/>
    </location>
</feature>
<dbReference type="PROSITE" id="PS50137">
    <property type="entry name" value="DS_RBD"/>
    <property type="match status" value="1"/>
</dbReference>
<proteinExistence type="inferred from homology"/>
<dbReference type="GO" id="GO:0006364">
    <property type="term" value="P:rRNA processing"/>
    <property type="evidence" value="ECO:0007669"/>
    <property type="project" value="UniProtKB-UniRule"/>
</dbReference>
<comment type="similarity">
    <text evidence="3">Belongs to the ribonuclease III family.</text>
</comment>
<evidence type="ECO:0000256" key="13">
    <source>
        <dbReference type="ARBA" id="ARBA00022842"/>
    </source>
</evidence>
<dbReference type="GO" id="GO:0046872">
    <property type="term" value="F:metal ion binding"/>
    <property type="evidence" value="ECO:0007669"/>
    <property type="project" value="UniProtKB-KW"/>
</dbReference>
<name>A0A0Q9YHP4_9GAMM</name>
<evidence type="ECO:0000256" key="15">
    <source>
        <dbReference type="HAMAP-Rule" id="MF_00104"/>
    </source>
</evidence>
<dbReference type="EMBL" id="LKHV01000001">
    <property type="protein sequence ID" value="KRG20141.1"/>
    <property type="molecule type" value="Genomic_DNA"/>
</dbReference>
<dbReference type="NCBIfam" id="TIGR02191">
    <property type="entry name" value="RNaseIII"/>
    <property type="match status" value="1"/>
</dbReference>
<keyword evidence="15" id="KW-0699">rRNA-binding</keyword>
<reference evidence="19" key="3">
    <citation type="submission" date="2021-06" db="EMBL/GenBank/DDBJ databases">
        <title>Genomic Description and Analysis of Intracellular Bacteria, Candidatus Berkiella cookevillensis and Candidatus Berkiella aquae.</title>
        <authorList>
            <person name="Kidane D.T."/>
            <person name="Mehari Y.T."/>
            <person name="Rice F.C."/>
            <person name="Arivett B.A."/>
            <person name="Farone A.L."/>
            <person name="Berk S.G."/>
            <person name="Farone M.B."/>
        </authorList>
    </citation>
    <scope>NUCLEOTIDE SEQUENCE</scope>
    <source>
        <strain evidence="19">CC99</strain>
    </source>
</reference>
<accession>A0A0Q9YHP4</accession>
<evidence type="ECO:0000256" key="8">
    <source>
        <dbReference type="ARBA" id="ARBA00022694"/>
    </source>
</evidence>
<dbReference type="Gene3D" id="1.10.1520.10">
    <property type="entry name" value="Ribonuclease III domain"/>
    <property type="match status" value="1"/>
</dbReference>
<dbReference type="Pfam" id="PF00035">
    <property type="entry name" value="dsrm"/>
    <property type="match status" value="1"/>
</dbReference>
<keyword evidence="7 15" id="KW-0507">mRNA processing</keyword>
<evidence type="ECO:0000259" key="17">
    <source>
        <dbReference type="PROSITE" id="PS50142"/>
    </source>
</evidence>
<dbReference type="PROSITE" id="PS00517">
    <property type="entry name" value="RNASE_3_1"/>
    <property type="match status" value="1"/>
</dbReference>
<evidence type="ECO:0000256" key="14">
    <source>
        <dbReference type="ARBA" id="ARBA00022884"/>
    </source>
</evidence>
<reference evidence="19" key="2">
    <citation type="journal article" date="2016" name="Genome Announc.">
        <title>Draft Genome Sequences of Two Novel Amoeba-Resistant Intranuclear Bacteria, 'Candidatus Berkiella cookevillensis' and 'Candidatus Berkiella aquae'.</title>
        <authorList>
            <person name="Mehari Y.T."/>
            <person name="Arivett B.A."/>
            <person name="Farone A.L."/>
            <person name="Gunderson J.H."/>
            <person name="Farone M.B."/>
        </authorList>
    </citation>
    <scope>NUCLEOTIDE SEQUENCE</scope>
    <source>
        <strain evidence="19">CC99</strain>
    </source>
</reference>
<dbReference type="HAMAP" id="MF_00104">
    <property type="entry name" value="RNase_III"/>
    <property type="match status" value="1"/>
</dbReference>
<dbReference type="GO" id="GO:0003725">
    <property type="term" value="F:double-stranded RNA binding"/>
    <property type="evidence" value="ECO:0007669"/>
    <property type="project" value="TreeGrafter"/>
</dbReference>
<dbReference type="AlphaFoldDB" id="A0A0Q9YHP4"/>
<evidence type="ECO:0000256" key="9">
    <source>
        <dbReference type="ARBA" id="ARBA00022722"/>
    </source>
</evidence>
<evidence type="ECO:0000256" key="4">
    <source>
        <dbReference type="ARBA" id="ARBA00011738"/>
    </source>
</evidence>
<dbReference type="CDD" id="cd00593">
    <property type="entry name" value="RIBOc"/>
    <property type="match status" value="1"/>
</dbReference>
<dbReference type="RefSeq" id="WP_057623026.1">
    <property type="nucleotide sequence ID" value="NZ_LKHV02000001.1"/>
</dbReference>
<dbReference type="GO" id="GO:0010468">
    <property type="term" value="P:regulation of gene expression"/>
    <property type="evidence" value="ECO:0007669"/>
    <property type="project" value="TreeGrafter"/>
</dbReference>
<feature type="binding site" evidence="15">
    <location>
        <position position="112"/>
    </location>
    <ligand>
        <name>Mg(2+)</name>
        <dbReference type="ChEBI" id="CHEBI:18420"/>
    </ligand>
</feature>
<evidence type="ECO:0000256" key="3">
    <source>
        <dbReference type="ARBA" id="ARBA00010183"/>
    </source>
</evidence>
<dbReference type="STRING" id="437022.CC99x_00362"/>
<dbReference type="EC" id="3.1.26.3" evidence="15"/>
<reference evidence="18" key="1">
    <citation type="submission" date="2015-09" db="EMBL/GenBank/DDBJ databases">
        <title>Draft Genome Sequences of Two Novel Amoeba-resistant Intranuclear Bacteria, Candidatus Berkiella cookevillensis and Candidatus Berkiella aquae.</title>
        <authorList>
            <person name="Mehari Y.T."/>
            <person name="Arivett B.A."/>
            <person name="Farone A.L."/>
            <person name="Gunderson J.H."/>
            <person name="Farone M.B."/>
        </authorList>
    </citation>
    <scope>NUCLEOTIDE SEQUENCE [LARGE SCALE GENOMIC DNA]</scope>
    <source>
        <strain evidence="18">CC99</strain>
    </source>
</reference>
<organism evidence="18">
    <name type="scientific">Candidatus Berkiella cookevillensis</name>
    <dbReference type="NCBI Taxonomy" id="437022"/>
    <lineage>
        <taxon>Bacteria</taxon>
        <taxon>Pseudomonadati</taxon>
        <taxon>Pseudomonadota</taxon>
        <taxon>Gammaproteobacteria</taxon>
        <taxon>Candidatus Berkiellales</taxon>
        <taxon>Candidatus Berkiellaceae</taxon>
        <taxon>Candidatus Berkiella</taxon>
    </lineage>
</organism>
<comment type="subcellular location">
    <subcellularLocation>
        <location evidence="2 15">Cytoplasm</location>
    </subcellularLocation>
</comment>
<evidence type="ECO:0000256" key="2">
    <source>
        <dbReference type="ARBA" id="ARBA00004496"/>
    </source>
</evidence>
<evidence type="ECO:0000313" key="18">
    <source>
        <dbReference type="EMBL" id="KRG20141.1"/>
    </source>
</evidence>
<gene>
    <name evidence="15 18" type="primary">rnc</name>
    <name evidence="18" type="ORF">CC99x_00362</name>
    <name evidence="19" type="ORF">CC99x_005120</name>
</gene>
<keyword evidence="12 15" id="KW-0378">Hydrolase</keyword>
<keyword evidence="14 15" id="KW-0694">RNA-binding</keyword>
<comment type="catalytic activity">
    <reaction evidence="1 15">
        <text>Endonucleolytic cleavage to 5'-phosphomonoester.</text>
        <dbReference type="EC" id="3.1.26.3"/>
    </reaction>
</comment>
<feature type="domain" description="DRBM" evidence="16">
    <location>
        <begin position="153"/>
        <end position="223"/>
    </location>
</feature>
<protein>
    <recommendedName>
        <fullName evidence="15">Ribonuclease 3</fullName>
        <ecNumber evidence="15">3.1.26.3</ecNumber>
    </recommendedName>
    <alternativeName>
        <fullName evidence="15">Ribonuclease III</fullName>
        <shortName evidence="15">RNase III</shortName>
    </alternativeName>
</protein>